<comment type="catalytic activity">
    <reaction evidence="14 16">
        <text>XTP + H2O = XMP + diphosphate + H(+)</text>
        <dbReference type="Rhea" id="RHEA:28610"/>
        <dbReference type="ChEBI" id="CHEBI:15377"/>
        <dbReference type="ChEBI" id="CHEBI:15378"/>
        <dbReference type="ChEBI" id="CHEBI:33019"/>
        <dbReference type="ChEBI" id="CHEBI:57464"/>
        <dbReference type="ChEBI" id="CHEBI:61314"/>
        <dbReference type="EC" id="3.6.1.66"/>
    </reaction>
</comment>
<dbReference type="GO" id="GO:0008881">
    <property type="term" value="F:glutamate racemase activity"/>
    <property type="evidence" value="ECO:0007669"/>
    <property type="project" value="UniProtKB-UniRule"/>
</dbReference>
<feature type="binding site" evidence="15">
    <location>
        <begin position="184"/>
        <end position="185"/>
    </location>
    <ligand>
        <name>substrate</name>
    </ligand>
</feature>
<evidence type="ECO:0000256" key="15">
    <source>
        <dbReference type="HAMAP-Rule" id="MF_00258"/>
    </source>
</evidence>
<comment type="similarity">
    <text evidence="2 16 17">Belongs to the HAM1 NTPase family.</text>
</comment>
<keyword evidence="19" id="KW-1185">Reference proteome</keyword>
<evidence type="ECO:0000256" key="13">
    <source>
        <dbReference type="ARBA" id="ARBA00051875"/>
    </source>
</evidence>
<dbReference type="PROSITE" id="PS00924">
    <property type="entry name" value="ASP_GLU_RACEMASE_2"/>
    <property type="match status" value="1"/>
</dbReference>
<dbReference type="NCBIfam" id="TIGR00042">
    <property type="entry name" value="RdgB/HAM1 family non-canonical purine NTP pyrophosphatase"/>
    <property type="match status" value="1"/>
</dbReference>
<evidence type="ECO:0000256" key="17">
    <source>
        <dbReference type="RuleBase" id="RU003781"/>
    </source>
</evidence>
<dbReference type="InterPro" id="IPR001920">
    <property type="entry name" value="Asp/Glu_race"/>
</dbReference>
<dbReference type="EC" id="3.6.1.66" evidence="16"/>
<feature type="binding site" evidence="16">
    <location>
        <begin position="451"/>
        <end position="452"/>
    </location>
    <ligand>
        <name>substrate</name>
    </ligand>
</feature>
<evidence type="ECO:0000256" key="3">
    <source>
        <dbReference type="ARBA" id="ARBA00011738"/>
    </source>
</evidence>
<comment type="similarity">
    <text evidence="15">Belongs to the aspartate/glutamate racemases family.</text>
</comment>
<feature type="active site" description="Proton donor/acceptor" evidence="15">
    <location>
        <position position="73"/>
    </location>
</feature>
<keyword evidence="10 16" id="KW-0546">Nucleotide metabolism</keyword>
<dbReference type="GO" id="GO:0009146">
    <property type="term" value="P:purine nucleoside triphosphate catabolic process"/>
    <property type="evidence" value="ECO:0007669"/>
    <property type="project" value="UniProtKB-UniRule"/>
</dbReference>
<dbReference type="Proteomes" id="UP000562464">
    <property type="component" value="Unassembled WGS sequence"/>
</dbReference>
<comment type="pathway">
    <text evidence="15">Cell wall biogenesis; peptidoglycan biosynthesis.</text>
</comment>
<dbReference type="GO" id="GO:0008360">
    <property type="term" value="P:regulation of cell shape"/>
    <property type="evidence" value="ECO:0007669"/>
    <property type="project" value="UniProtKB-KW"/>
</dbReference>
<feature type="active site" description="Proton donor/acceptor" evidence="15">
    <location>
        <position position="183"/>
    </location>
</feature>
<feature type="binding site" evidence="16">
    <location>
        <begin position="423"/>
        <end position="426"/>
    </location>
    <ligand>
        <name>substrate</name>
    </ligand>
</feature>
<dbReference type="HAMAP" id="MF_01405">
    <property type="entry name" value="Non_canon_purine_NTPase"/>
    <property type="match status" value="1"/>
</dbReference>
<name>A0A841CA32_9LACT</name>
<dbReference type="InterPro" id="IPR004391">
    <property type="entry name" value="Glu_race"/>
</dbReference>
<comment type="catalytic activity">
    <reaction evidence="16">
        <text>ITP + H2O = IMP + diphosphate + H(+)</text>
        <dbReference type="Rhea" id="RHEA:29399"/>
        <dbReference type="ChEBI" id="CHEBI:15377"/>
        <dbReference type="ChEBI" id="CHEBI:15378"/>
        <dbReference type="ChEBI" id="CHEBI:33019"/>
        <dbReference type="ChEBI" id="CHEBI:58053"/>
        <dbReference type="ChEBI" id="CHEBI:61402"/>
        <dbReference type="EC" id="3.6.1.66"/>
    </reaction>
</comment>
<dbReference type="AlphaFoldDB" id="A0A841CA32"/>
<keyword evidence="8 15" id="KW-0133">Cell shape</keyword>
<dbReference type="PANTHER" id="PTHR21198">
    <property type="entry name" value="GLUTAMATE RACEMASE"/>
    <property type="match status" value="1"/>
</dbReference>
<feature type="binding site" evidence="16">
    <location>
        <position position="446"/>
    </location>
    <ligand>
        <name>substrate</name>
    </ligand>
</feature>
<feature type="binding site" evidence="16">
    <location>
        <position position="309"/>
    </location>
    <ligand>
        <name>Mg(2+)</name>
        <dbReference type="ChEBI" id="CHEBI:18420"/>
    </ligand>
</feature>
<dbReference type="InterPro" id="IPR029001">
    <property type="entry name" value="ITPase-like_fam"/>
</dbReference>
<dbReference type="Pfam" id="PF01725">
    <property type="entry name" value="Ham1p_like"/>
    <property type="match status" value="1"/>
</dbReference>
<dbReference type="NCBIfam" id="NF011397">
    <property type="entry name" value="PRK14822.1"/>
    <property type="match status" value="1"/>
</dbReference>
<dbReference type="NCBIfam" id="TIGR00067">
    <property type="entry name" value="glut_race"/>
    <property type="match status" value="1"/>
</dbReference>
<comment type="cofactor">
    <cofactor evidence="16">
        <name>Mg(2+)</name>
        <dbReference type="ChEBI" id="CHEBI:18420"/>
    </cofactor>
    <text evidence="16">Binds 1 Mg(2+) ion per subunit.</text>
</comment>
<dbReference type="FunFam" id="3.90.950.10:FF:000001">
    <property type="entry name" value="dITP/XTP pyrophosphatase"/>
    <property type="match status" value="1"/>
</dbReference>
<keyword evidence="12 15" id="KW-0961">Cell wall biogenesis/degradation</keyword>
<evidence type="ECO:0000256" key="2">
    <source>
        <dbReference type="ARBA" id="ARBA00008023"/>
    </source>
</evidence>
<dbReference type="UniPathway" id="UPA00219"/>
<evidence type="ECO:0000256" key="14">
    <source>
        <dbReference type="ARBA" id="ARBA00052017"/>
    </source>
</evidence>
<feature type="binding site" evidence="16">
    <location>
        <begin position="276"/>
        <end position="281"/>
    </location>
    <ligand>
        <name>substrate</name>
    </ligand>
</feature>
<feature type="binding site" evidence="15">
    <location>
        <begin position="74"/>
        <end position="75"/>
    </location>
    <ligand>
        <name>substrate</name>
    </ligand>
</feature>
<feature type="binding site" evidence="15">
    <location>
        <begin position="10"/>
        <end position="11"/>
    </location>
    <ligand>
        <name>substrate</name>
    </ligand>
</feature>
<sequence>MDNRPIGFLDSGVGGLTVVRQLFRQLPSEEVVYIGDTKRMPYGPRPAEEILAYTWEMVNFLMSKNVKMICFACNTATAIALDEIRNELGIPVIGVILPGASAAIQKTKTGHIGIIGTQATVNSDSYRKAVHFKSPDVEVISQTCSPFVPLVESGDFDNQSAYEIVKKELELFVGKVDTLILGCTHYPLLAQHIQKVMGPEVKLVDSGAETVRDISVLLNYFKLNRKAGLMSSNNQFYTTGSALHFKEIAEKWLGKEIDVETVNIESYSEKKILIATRNQGKVNEFRDMFTTLGYEIESLFDYPDLPDVEETGSTFEENARLKAETISKLTGEIVISDDSGLCVDLLGGLPGIWSHRFSGTDATDIKNNVKLLHELASTELTPKRRAAHFHCTLVAARPNHESLVVEADWQGRIANRIQGENGFGYDPLFLVGDSDKSAAEISQDEKNRISHRGQALKKLMQVFPDWAKD</sequence>
<dbReference type="GO" id="GO:0009117">
    <property type="term" value="P:nucleotide metabolic process"/>
    <property type="evidence" value="ECO:0007669"/>
    <property type="project" value="UniProtKB-KW"/>
</dbReference>
<evidence type="ECO:0000256" key="8">
    <source>
        <dbReference type="ARBA" id="ARBA00022960"/>
    </source>
</evidence>
<dbReference type="Pfam" id="PF01177">
    <property type="entry name" value="Asp_Glu_race"/>
    <property type="match status" value="1"/>
</dbReference>
<dbReference type="CDD" id="cd00515">
    <property type="entry name" value="HAM1"/>
    <property type="match status" value="1"/>
</dbReference>
<dbReference type="SUPFAM" id="SSF52972">
    <property type="entry name" value="ITPase-like"/>
    <property type="match status" value="1"/>
</dbReference>
<dbReference type="PANTHER" id="PTHR21198:SF2">
    <property type="entry name" value="GLUTAMATE RACEMASE"/>
    <property type="match status" value="1"/>
</dbReference>
<dbReference type="GO" id="GO:0071555">
    <property type="term" value="P:cell wall organization"/>
    <property type="evidence" value="ECO:0007669"/>
    <property type="project" value="UniProtKB-KW"/>
</dbReference>
<dbReference type="EMBL" id="JACHHV010000025">
    <property type="protein sequence ID" value="MBB5888442.1"/>
    <property type="molecule type" value="Genomic_DNA"/>
</dbReference>
<comment type="subunit">
    <text evidence="3 16">Homodimer.</text>
</comment>
<dbReference type="GO" id="GO:0009252">
    <property type="term" value="P:peptidoglycan biosynthetic process"/>
    <property type="evidence" value="ECO:0007669"/>
    <property type="project" value="UniProtKB-UniRule"/>
</dbReference>
<feature type="binding site" evidence="15">
    <location>
        <begin position="42"/>
        <end position="43"/>
    </location>
    <ligand>
        <name>substrate</name>
    </ligand>
</feature>
<gene>
    <name evidence="15" type="primary">murI</name>
    <name evidence="18" type="ORF">HNQ37_001342</name>
</gene>
<evidence type="ECO:0000256" key="1">
    <source>
        <dbReference type="ARBA" id="ARBA00001602"/>
    </source>
</evidence>
<keyword evidence="4 16" id="KW-0479">Metal-binding</keyword>
<accession>A0A841CA32</accession>
<dbReference type="GO" id="GO:0017111">
    <property type="term" value="F:ribonucleoside triphosphate phosphatase activity"/>
    <property type="evidence" value="ECO:0007669"/>
    <property type="project" value="InterPro"/>
</dbReference>
<dbReference type="EC" id="5.1.1.3" evidence="15"/>
<keyword evidence="9 15" id="KW-0573">Peptidoglycan synthesis</keyword>
<feature type="binding site" evidence="16">
    <location>
        <position position="338"/>
    </location>
    <ligand>
        <name>Mg(2+)</name>
        <dbReference type="ChEBI" id="CHEBI:18420"/>
    </ligand>
</feature>
<dbReference type="Gene3D" id="3.90.950.10">
    <property type="match status" value="1"/>
</dbReference>
<feature type="active site" description="Proton acceptor" evidence="16">
    <location>
        <position position="338"/>
    </location>
</feature>
<comment type="function">
    <text evidence="15">Provides the (R)-glutamate required for cell wall biosynthesis.</text>
</comment>
<evidence type="ECO:0000256" key="7">
    <source>
        <dbReference type="ARBA" id="ARBA00022842"/>
    </source>
</evidence>
<reference evidence="18 19" key="1">
    <citation type="submission" date="2020-08" db="EMBL/GenBank/DDBJ databases">
        <title>Genomic Encyclopedia of Type Strains, Phase IV (KMG-IV): sequencing the most valuable type-strain genomes for metagenomic binning, comparative biology and taxonomic classification.</title>
        <authorList>
            <person name="Goeker M."/>
        </authorList>
    </citation>
    <scope>NUCLEOTIDE SEQUENCE [LARGE SCALE GENOMIC DNA]</scope>
    <source>
        <strain evidence="18 19">DSM 14925</strain>
    </source>
</reference>
<evidence type="ECO:0000256" key="9">
    <source>
        <dbReference type="ARBA" id="ARBA00022984"/>
    </source>
</evidence>
<protein>
    <recommendedName>
        <fullName evidence="15 16">Multifunctional fusion protein</fullName>
    </recommendedName>
    <domain>
        <recommendedName>
            <fullName evidence="16">dITP/XTP pyrophosphatase</fullName>
            <ecNumber evidence="16">3.6.1.66</ecNumber>
        </recommendedName>
        <alternativeName>
            <fullName evidence="16">Non-canonical purine NTP pyrophosphatase</fullName>
        </alternativeName>
        <alternativeName>
            <fullName evidence="16">Non-standard purine NTP pyrophosphatase</fullName>
        </alternativeName>
        <alternativeName>
            <fullName evidence="16">Nucleoside-triphosphate diphosphatase</fullName>
        </alternativeName>
        <alternativeName>
            <fullName evidence="16">Nucleoside-triphosphate pyrophosphatase</fullName>
            <shortName evidence="16">NTPase</shortName>
        </alternativeName>
    </domain>
    <domain>
        <recommendedName>
            <fullName evidence="15">Glutamate racemase</fullName>
            <ecNumber evidence="15">5.1.1.3</ecNumber>
        </recommendedName>
    </domain>
</protein>
<keyword evidence="11 15" id="KW-0413">Isomerase</keyword>
<comment type="catalytic activity">
    <reaction evidence="13 16">
        <text>dITP + H2O = dIMP + diphosphate + H(+)</text>
        <dbReference type="Rhea" id="RHEA:28342"/>
        <dbReference type="ChEBI" id="CHEBI:15377"/>
        <dbReference type="ChEBI" id="CHEBI:15378"/>
        <dbReference type="ChEBI" id="CHEBI:33019"/>
        <dbReference type="ChEBI" id="CHEBI:61194"/>
        <dbReference type="ChEBI" id="CHEBI:61382"/>
        <dbReference type="EC" id="3.6.1.66"/>
    </reaction>
</comment>
<dbReference type="GO" id="GO:0046872">
    <property type="term" value="F:metal ion binding"/>
    <property type="evidence" value="ECO:0007669"/>
    <property type="project" value="UniProtKB-KW"/>
</dbReference>
<keyword evidence="7 16" id="KW-0460">Magnesium</keyword>
<comment type="caution">
    <text evidence="18">The sequence shown here is derived from an EMBL/GenBank/DDBJ whole genome shotgun (WGS) entry which is preliminary data.</text>
</comment>
<dbReference type="InterPro" id="IPR020922">
    <property type="entry name" value="dITP/XTP_pyrophosphatase"/>
</dbReference>
<dbReference type="GO" id="GO:0036222">
    <property type="term" value="F:XTP diphosphatase activity"/>
    <property type="evidence" value="ECO:0007669"/>
    <property type="project" value="UniProtKB-UniRule"/>
</dbReference>
<evidence type="ECO:0000256" key="11">
    <source>
        <dbReference type="ARBA" id="ARBA00023235"/>
    </source>
</evidence>
<feature type="binding site" evidence="16">
    <location>
        <position position="339"/>
    </location>
    <ligand>
        <name>substrate</name>
    </ligand>
</feature>
<proteinExistence type="inferred from homology"/>
<dbReference type="GO" id="GO:0000166">
    <property type="term" value="F:nucleotide binding"/>
    <property type="evidence" value="ECO:0007669"/>
    <property type="project" value="UniProtKB-KW"/>
</dbReference>
<dbReference type="GO" id="GO:0036220">
    <property type="term" value="F:ITP diphosphatase activity"/>
    <property type="evidence" value="ECO:0007669"/>
    <property type="project" value="UniProtKB-UniRule"/>
</dbReference>
<dbReference type="RefSeq" id="WP_183540495.1">
    <property type="nucleotide sequence ID" value="NZ_JACHHV010000025.1"/>
</dbReference>
<dbReference type="GO" id="GO:0042802">
    <property type="term" value="F:identical protein binding"/>
    <property type="evidence" value="ECO:0007669"/>
    <property type="project" value="UniProtKB-ARBA"/>
</dbReference>
<dbReference type="SUPFAM" id="SSF53681">
    <property type="entry name" value="Aspartate/glutamate racemase"/>
    <property type="match status" value="2"/>
</dbReference>
<dbReference type="GO" id="GO:0035870">
    <property type="term" value="F:dITP diphosphatase activity"/>
    <property type="evidence" value="ECO:0007669"/>
    <property type="project" value="UniProtKB-UniRule"/>
</dbReference>
<evidence type="ECO:0000256" key="16">
    <source>
        <dbReference type="HAMAP-Rule" id="MF_01405"/>
    </source>
</evidence>
<evidence type="ECO:0000256" key="12">
    <source>
        <dbReference type="ARBA" id="ARBA00023316"/>
    </source>
</evidence>
<dbReference type="NCBIfam" id="NF002035">
    <property type="entry name" value="PRK00865.1-3"/>
    <property type="match status" value="1"/>
</dbReference>
<dbReference type="InterPro" id="IPR002637">
    <property type="entry name" value="RdgB/HAM1"/>
</dbReference>
<comment type="function">
    <text evidence="16">Pyrophosphatase that catalyzes the hydrolysis of nucleoside triphosphates to their monophosphate derivatives, with a high preference for the non-canonical purine nucleotides XTP (xanthosine triphosphate), dITP (deoxyinosine triphosphate) and ITP. Seems to function as a house-cleaning enzyme that removes non-canonical purine nucleotides from the nucleotide pool, thus preventing their incorporation into DNA/RNA and avoiding chromosomal lesions.</text>
</comment>
<evidence type="ECO:0000313" key="19">
    <source>
        <dbReference type="Proteomes" id="UP000562464"/>
    </source>
</evidence>
<evidence type="ECO:0000256" key="10">
    <source>
        <dbReference type="ARBA" id="ARBA00023080"/>
    </source>
</evidence>
<dbReference type="NCBIfam" id="NF002698">
    <property type="entry name" value="PRK02491.1"/>
    <property type="match status" value="1"/>
</dbReference>
<evidence type="ECO:0000256" key="5">
    <source>
        <dbReference type="ARBA" id="ARBA00022741"/>
    </source>
</evidence>
<evidence type="ECO:0000256" key="6">
    <source>
        <dbReference type="ARBA" id="ARBA00022801"/>
    </source>
</evidence>
<comment type="catalytic activity">
    <reaction evidence="1 15">
        <text>L-glutamate = D-glutamate</text>
        <dbReference type="Rhea" id="RHEA:12813"/>
        <dbReference type="ChEBI" id="CHEBI:29985"/>
        <dbReference type="ChEBI" id="CHEBI:29986"/>
        <dbReference type="EC" id="5.1.1.3"/>
    </reaction>
</comment>
<keyword evidence="5 16" id="KW-0547">Nucleotide-binding</keyword>
<organism evidence="18 19">
    <name type="scientific">Lactovum miscens</name>
    <dbReference type="NCBI Taxonomy" id="190387"/>
    <lineage>
        <taxon>Bacteria</taxon>
        <taxon>Bacillati</taxon>
        <taxon>Bacillota</taxon>
        <taxon>Bacilli</taxon>
        <taxon>Lactobacillales</taxon>
        <taxon>Streptococcaceae</taxon>
        <taxon>Lactovum</taxon>
    </lineage>
</organism>
<dbReference type="InterPro" id="IPR015942">
    <property type="entry name" value="Asp/Glu/hydantoin_racemase"/>
</dbReference>
<keyword evidence="6 16" id="KW-0378">Hydrolase</keyword>
<dbReference type="Gene3D" id="3.40.50.1860">
    <property type="match status" value="2"/>
</dbReference>
<dbReference type="InterPro" id="IPR033134">
    <property type="entry name" value="Asp/Glu_racemase_AS_2"/>
</dbReference>
<evidence type="ECO:0000313" key="18">
    <source>
        <dbReference type="EMBL" id="MBB5888442.1"/>
    </source>
</evidence>
<evidence type="ECO:0000256" key="4">
    <source>
        <dbReference type="ARBA" id="ARBA00022723"/>
    </source>
</evidence>
<dbReference type="HAMAP" id="MF_00258">
    <property type="entry name" value="Glu_racemase"/>
    <property type="match status" value="1"/>
</dbReference>
<dbReference type="FunFam" id="3.40.50.1860:FF:000002">
    <property type="entry name" value="Glutamate racemase"/>
    <property type="match status" value="1"/>
</dbReference>